<comment type="caution">
    <text evidence="1">The sequence shown here is derived from an EMBL/GenBank/DDBJ whole genome shotgun (WGS) entry which is preliminary data.</text>
</comment>
<organism evidence="1 2">
    <name type="scientific">Plantactinospora alkalitolerans</name>
    <dbReference type="NCBI Taxonomy" id="2789879"/>
    <lineage>
        <taxon>Bacteria</taxon>
        <taxon>Bacillati</taxon>
        <taxon>Actinomycetota</taxon>
        <taxon>Actinomycetes</taxon>
        <taxon>Micromonosporales</taxon>
        <taxon>Micromonosporaceae</taxon>
        <taxon>Plantactinospora</taxon>
    </lineage>
</organism>
<accession>A0ABS0H9V3</accession>
<gene>
    <name evidence="1" type="ORF">I0C86_41155</name>
</gene>
<keyword evidence="2" id="KW-1185">Reference proteome</keyword>
<evidence type="ECO:0000313" key="2">
    <source>
        <dbReference type="Proteomes" id="UP000638560"/>
    </source>
</evidence>
<dbReference type="RefSeq" id="WP_196206718.1">
    <property type="nucleotide sequence ID" value="NZ_JADPUN010000422.1"/>
</dbReference>
<proteinExistence type="predicted"/>
<evidence type="ECO:0000313" key="1">
    <source>
        <dbReference type="EMBL" id="MBF9135261.1"/>
    </source>
</evidence>
<protein>
    <submittedName>
        <fullName evidence="1">Uncharacterized protein</fullName>
    </submittedName>
</protein>
<name>A0ABS0H9V3_9ACTN</name>
<sequence>MAGKQHTIGEGVLASHSGERHTDRYGLAYLKVENRGDSAPVEVNVGEHAGRLGTLYAEVVEPSESDGPRRFGPEAARVGEVVALGTGELFTEAAFRDKDNDVPGVGVKPTDGRECWWMDSMALYRVRHQRVRLFFVPA</sequence>
<dbReference type="Proteomes" id="UP000638560">
    <property type="component" value="Unassembled WGS sequence"/>
</dbReference>
<dbReference type="EMBL" id="JADPUN010000422">
    <property type="protein sequence ID" value="MBF9135261.1"/>
    <property type="molecule type" value="Genomic_DNA"/>
</dbReference>
<reference evidence="1 2" key="1">
    <citation type="submission" date="2020-11" db="EMBL/GenBank/DDBJ databases">
        <title>A novel isolate from a Black sea contaminated sediment with potential to produce alkanes: Plantactinospora alkalitolerans sp. nov.</title>
        <authorList>
            <person name="Carro L."/>
            <person name="Veyisoglu A."/>
            <person name="Guven K."/>
            <person name="Schumann P."/>
            <person name="Klenk H.-P."/>
            <person name="Sahin N."/>
        </authorList>
    </citation>
    <scope>NUCLEOTIDE SEQUENCE [LARGE SCALE GENOMIC DNA]</scope>
    <source>
        <strain evidence="1 2">S1510</strain>
    </source>
</reference>